<evidence type="ECO:0000256" key="1">
    <source>
        <dbReference type="SAM" id="Phobius"/>
    </source>
</evidence>
<keyword evidence="1" id="KW-0812">Transmembrane</keyword>
<feature type="transmembrane region" description="Helical" evidence="1">
    <location>
        <begin position="131"/>
        <end position="153"/>
    </location>
</feature>
<protein>
    <submittedName>
        <fullName evidence="2">Major pilus subunit of type IV secretion complex, VirB2</fullName>
    </submittedName>
</protein>
<dbReference type="AlphaFoldDB" id="A0A0L0MGU3"/>
<keyword evidence="1" id="KW-1133">Transmembrane helix</keyword>
<gene>
    <name evidence="2" type="ORF">BVER_04469</name>
</gene>
<dbReference type="Proteomes" id="UP000036959">
    <property type="component" value="Unassembled WGS sequence"/>
</dbReference>
<proteinExistence type="predicted"/>
<dbReference type="InterPro" id="IPR007039">
    <property type="entry name" value="TrbC/VirB2"/>
</dbReference>
<feature type="transmembrane region" description="Helical" evidence="1">
    <location>
        <begin position="63"/>
        <end position="81"/>
    </location>
</feature>
<sequence>MHGASLALLAACRDGVRVSNDETFCQDALTAWLAFAPARVNDLVRSASAACFDRARNLDAQRVATFALAVVVLTAVANPAFAQSAGGQGDITTFLQNLVNIITGTAGKLIAVLAICIVGVGALMGALSMRAAGGVILGVLLIFSSAWIVNQIIGQ</sequence>
<keyword evidence="3" id="KW-1185">Reference proteome</keyword>
<feature type="transmembrane region" description="Helical" evidence="1">
    <location>
        <begin position="101"/>
        <end position="124"/>
    </location>
</feature>
<comment type="caution">
    <text evidence="2">The sequence shown here is derived from an EMBL/GenBank/DDBJ whole genome shotgun (WGS) entry which is preliminary data.</text>
</comment>
<accession>A0A0L0MGU3</accession>
<evidence type="ECO:0000313" key="2">
    <source>
        <dbReference type="EMBL" id="KND61516.1"/>
    </source>
</evidence>
<dbReference type="OrthoDB" id="7478319at2"/>
<name>A0A0L0MGU3_9BURK</name>
<dbReference type="Pfam" id="PF04956">
    <property type="entry name" value="TrbC"/>
    <property type="match status" value="1"/>
</dbReference>
<reference evidence="3" key="1">
    <citation type="submission" date="2015-06" db="EMBL/GenBank/DDBJ databases">
        <title>Comparative genomics of Burkholderia leaf nodule symbionts.</title>
        <authorList>
            <person name="Carlier A."/>
            <person name="Eberl L."/>
            <person name="Pinto-Carbo M."/>
        </authorList>
    </citation>
    <scope>NUCLEOTIDE SEQUENCE [LARGE SCALE GENOMIC DNA]</scope>
    <source>
        <strain evidence="3">UZHbot4</strain>
    </source>
</reference>
<dbReference type="PATRIC" id="fig|242163.4.peg.2690"/>
<evidence type="ECO:0000313" key="3">
    <source>
        <dbReference type="Proteomes" id="UP000036959"/>
    </source>
</evidence>
<dbReference type="EMBL" id="LFJJ01000019">
    <property type="protein sequence ID" value="KND61516.1"/>
    <property type="molecule type" value="Genomic_DNA"/>
</dbReference>
<keyword evidence="1" id="KW-0472">Membrane</keyword>
<organism evidence="2 3">
    <name type="scientific">Candidatus Burkholderia verschuerenii</name>
    <dbReference type="NCBI Taxonomy" id="242163"/>
    <lineage>
        <taxon>Bacteria</taxon>
        <taxon>Pseudomonadati</taxon>
        <taxon>Pseudomonadota</taxon>
        <taxon>Betaproteobacteria</taxon>
        <taxon>Burkholderiales</taxon>
        <taxon>Burkholderiaceae</taxon>
        <taxon>Burkholderia</taxon>
    </lineage>
</organism>